<dbReference type="OrthoDB" id="10250130at2759"/>
<accession>A0A7G2C857</accession>
<dbReference type="EMBL" id="LR877148">
    <property type="protein sequence ID" value="CAD2214987.1"/>
    <property type="molecule type" value="Genomic_DNA"/>
</dbReference>
<dbReference type="AlphaFoldDB" id="A0A7G2C857"/>
<evidence type="ECO:0000313" key="1">
    <source>
        <dbReference type="EMBL" id="CAD2214987.1"/>
    </source>
</evidence>
<reference evidence="1 2" key="1">
    <citation type="submission" date="2020-08" db="EMBL/GenBank/DDBJ databases">
        <authorList>
            <person name="Newling K."/>
            <person name="Davey J."/>
            <person name="Forrester S."/>
        </authorList>
    </citation>
    <scope>NUCLEOTIDE SEQUENCE [LARGE SCALE GENOMIC DNA]</scope>
    <source>
        <strain evidence="2">Crithidia deanei Carvalho (ATCC PRA-265)</strain>
    </source>
</reference>
<keyword evidence="2" id="KW-1185">Reference proteome</keyword>
<protein>
    <submittedName>
        <fullName evidence="1">Uncharacterized protein</fullName>
    </submittedName>
</protein>
<organism evidence="1 2">
    <name type="scientific">Angomonas deanei</name>
    <dbReference type="NCBI Taxonomy" id="59799"/>
    <lineage>
        <taxon>Eukaryota</taxon>
        <taxon>Discoba</taxon>
        <taxon>Euglenozoa</taxon>
        <taxon>Kinetoplastea</taxon>
        <taxon>Metakinetoplastina</taxon>
        <taxon>Trypanosomatida</taxon>
        <taxon>Trypanosomatidae</taxon>
        <taxon>Strigomonadinae</taxon>
        <taxon>Angomonas</taxon>
    </lineage>
</organism>
<proteinExistence type="predicted"/>
<gene>
    <name evidence="1" type="ORF">ADEAN_000244000</name>
</gene>
<evidence type="ECO:0000313" key="2">
    <source>
        <dbReference type="Proteomes" id="UP000515908"/>
    </source>
</evidence>
<dbReference type="Proteomes" id="UP000515908">
    <property type="component" value="Chromosome 04"/>
</dbReference>
<dbReference type="VEuPathDB" id="TriTrypDB:ADEAN_000244000"/>
<sequence length="176" mass="20434">MKKHVAETTAIKKIELEEKEGMEPTLYLTEDEIKRLMEKSEQCCDSFLNDYKMDSLPSNVPDRETRVHIIEECISLSRQVRDVMKSMKGSEAGVTAVKSKSHRMRTGKFEDYSAAKPFRRAMINNLITNINHQLAHMHQLNKLLRTVDWEEKEQFTDAVKRCKTPSTIWCGLSTRL</sequence>
<name>A0A7G2C857_9TRYP</name>